<dbReference type="InterPro" id="IPR050122">
    <property type="entry name" value="RTK"/>
</dbReference>
<evidence type="ECO:0000256" key="9">
    <source>
        <dbReference type="PIRSR" id="PIRSR000615-1"/>
    </source>
</evidence>
<dbReference type="OrthoDB" id="6077854at2759"/>
<evidence type="ECO:0000313" key="15">
    <source>
        <dbReference type="EnsemblMetazoa" id="CapteP96849"/>
    </source>
</evidence>
<dbReference type="EnsemblMetazoa" id="CapteT96849">
    <property type="protein sequence ID" value="CapteP96849"/>
    <property type="gene ID" value="CapteG96849"/>
</dbReference>
<dbReference type="Pfam" id="PF07714">
    <property type="entry name" value="PK_Tyr_Ser-Thr"/>
    <property type="match status" value="1"/>
</dbReference>
<evidence type="ECO:0000259" key="13">
    <source>
        <dbReference type="PROSITE" id="PS50011"/>
    </source>
</evidence>
<comment type="subcellular location">
    <subcellularLocation>
        <location evidence="1">Membrane</location>
        <topology evidence="1">Single-pass membrane protein</topology>
    </subcellularLocation>
</comment>
<keyword evidence="5" id="KW-0418">Kinase</keyword>
<dbReference type="SUPFAM" id="SSF56112">
    <property type="entry name" value="Protein kinase-like (PK-like)"/>
    <property type="match status" value="1"/>
</dbReference>
<dbReference type="Gene3D" id="1.10.510.10">
    <property type="entry name" value="Transferase(Phosphotransferase) domain 1"/>
    <property type="match status" value="1"/>
</dbReference>
<dbReference type="GO" id="GO:0046872">
    <property type="term" value="F:metal ion binding"/>
    <property type="evidence" value="ECO:0007669"/>
    <property type="project" value="UniProtKB-KW"/>
</dbReference>
<evidence type="ECO:0000256" key="8">
    <source>
        <dbReference type="ARBA" id="ARBA00051243"/>
    </source>
</evidence>
<evidence type="ECO:0000256" key="3">
    <source>
        <dbReference type="ARBA" id="ARBA00022679"/>
    </source>
</evidence>
<reference evidence="16" key="1">
    <citation type="submission" date="2012-12" db="EMBL/GenBank/DDBJ databases">
        <authorList>
            <person name="Hellsten U."/>
            <person name="Grimwood J."/>
            <person name="Chapman J.A."/>
            <person name="Shapiro H."/>
            <person name="Aerts A."/>
            <person name="Otillar R.P."/>
            <person name="Terry A.Y."/>
            <person name="Boore J.L."/>
            <person name="Simakov O."/>
            <person name="Marletaz F."/>
            <person name="Cho S.-J."/>
            <person name="Edsinger-Gonzales E."/>
            <person name="Havlak P."/>
            <person name="Kuo D.-H."/>
            <person name="Larsson T."/>
            <person name="Lv J."/>
            <person name="Arendt D."/>
            <person name="Savage R."/>
            <person name="Osoegawa K."/>
            <person name="de Jong P."/>
            <person name="Lindberg D.R."/>
            <person name="Seaver E.C."/>
            <person name="Weisblat D.A."/>
            <person name="Putnam N.H."/>
            <person name="Grigoriev I.V."/>
            <person name="Rokhsar D.S."/>
        </authorList>
    </citation>
    <scope>NUCLEOTIDE SEQUENCE</scope>
    <source>
        <strain evidence="16">I ESC-2004</strain>
    </source>
</reference>
<dbReference type="InterPro" id="IPR011009">
    <property type="entry name" value="Kinase-like_dom_sf"/>
</dbReference>
<feature type="binding site" evidence="10">
    <location>
        <begin position="46"/>
        <end position="53"/>
    </location>
    <ligand>
        <name>ATP</name>
        <dbReference type="ChEBI" id="CHEBI:30616"/>
    </ligand>
</feature>
<evidence type="ECO:0000256" key="1">
    <source>
        <dbReference type="ARBA" id="ARBA00004167"/>
    </source>
</evidence>
<dbReference type="InterPro" id="IPR001245">
    <property type="entry name" value="Ser-Thr/Tyr_kinase_cat_dom"/>
</dbReference>
<keyword evidence="3" id="KW-0808">Transferase</keyword>
<keyword evidence="7" id="KW-0829">Tyrosine-protein kinase</keyword>
<reference evidence="14 16" key="2">
    <citation type="journal article" date="2013" name="Nature">
        <title>Insights into bilaterian evolution from three spiralian genomes.</title>
        <authorList>
            <person name="Simakov O."/>
            <person name="Marletaz F."/>
            <person name="Cho S.J."/>
            <person name="Edsinger-Gonzales E."/>
            <person name="Havlak P."/>
            <person name="Hellsten U."/>
            <person name="Kuo D.H."/>
            <person name="Larsson T."/>
            <person name="Lv J."/>
            <person name="Arendt D."/>
            <person name="Savage R."/>
            <person name="Osoegawa K."/>
            <person name="de Jong P."/>
            <person name="Grimwood J."/>
            <person name="Chapman J.A."/>
            <person name="Shapiro H."/>
            <person name="Aerts A."/>
            <person name="Otillar R.P."/>
            <person name="Terry A.Y."/>
            <person name="Boore J.L."/>
            <person name="Grigoriev I.V."/>
            <person name="Lindberg D.R."/>
            <person name="Seaver E.C."/>
            <person name="Weisblat D.A."/>
            <person name="Putnam N.H."/>
            <person name="Rokhsar D.S."/>
        </authorList>
    </citation>
    <scope>NUCLEOTIDE SEQUENCE</scope>
    <source>
        <strain evidence="14 16">I ESC-2004</strain>
    </source>
</reference>
<dbReference type="PROSITE" id="PS00109">
    <property type="entry name" value="PROTEIN_KINASE_TYR"/>
    <property type="match status" value="1"/>
</dbReference>
<evidence type="ECO:0000256" key="10">
    <source>
        <dbReference type="PIRSR" id="PIRSR000615-2"/>
    </source>
</evidence>
<dbReference type="FunFam" id="1.10.510.10:FF:000554">
    <property type="entry name" value="Predicted protein"/>
    <property type="match status" value="1"/>
</dbReference>
<dbReference type="AlphaFoldDB" id="R7VAJ6"/>
<sequence>METYLQGTAEGKYNPDMPVDEQTEYLSYDANWEFPSNQLKFDIVLGQGAFGKVMRAEATGIDGTAGTSQVAVKMIKALLSELKVLIHIGQHLNILNLLGACTKDMHKGLLYVIVEYCRYGNLRNHLLRRRGNFVNTMDDDLKENSIVKHLLCYAFQIARGMEYLDSRKYIHRDLATRNILLGEDHVVKICDFGLAKDCYKYDNVYTKKSDTPVPVKWLAIESLTHKVYTTKSDVWAFGIVLWELFSLGGSPYPAMNIDETFITRIKNGYRMERPPQASESQYDIMRRCWAHSPDDRPTFTDLVEIIGNSLQTSVRQVGFLLTRTSC</sequence>
<feature type="binding site" evidence="11">
    <location>
        <position position="191"/>
    </location>
    <ligand>
        <name>Mg(2+)</name>
        <dbReference type="ChEBI" id="CHEBI:18420"/>
    </ligand>
</feature>
<dbReference type="OMA" id="RTPNDEY"/>
<feature type="binding site" evidence="11">
    <location>
        <position position="178"/>
    </location>
    <ligand>
        <name>Mg(2+)</name>
        <dbReference type="ChEBI" id="CHEBI:18420"/>
    </ligand>
</feature>
<evidence type="ECO:0000256" key="4">
    <source>
        <dbReference type="ARBA" id="ARBA00022741"/>
    </source>
</evidence>
<evidence type="ECO:0000256" key="6">
    <source>
        <dbReference type="ARBA" id="ARBA00022840"/>
    </source>
</evidence>
<dbReference type="EMBL" id="KB293746">
    <property type="protein sequence ID" value="ELU15562.1"/>
    <property type="molecule type" value="Genomic_DNA"/>
</dbReference>
<evidence type="ECO:0000313" key="14">
    <source>
        <dbReference type="EMBL" id="ELU15562.1"/>
    </source>
</evidence>
<gene>
    <name evidence="14" type="ORF">CAPTEDRAFT_96849</name>
</gene>
<accession>R7VAJ6</accession>
<dbReference type="PRINTS" id="PR00109">
    <property type="entry name" value="TYRKINASE"/>
</dbReference>
<dbReference type="PANTHER" id="PTHR24416">
    <property type="entry name" value="TYROSINE-PROTEIN KINASE RECEPTOR"/>
    <property type="match status" value="1"/>
</dbReference>
<dbReference type="GO" id="GO:0004714">
    <property type="term" value="F:transmembrane receptor protein tyrosine kinase activity"/>
    <property type="evidence" value="ECO:0007669"/>
    <property type="project" value="UniProtKB-EC"/>
</dbReference>
<dbReference type="InterPro" id="IPR020635">
    <property type="entry name" value="Tyr_kinase_cat_dom"/>
</dbReference>
<name>R7VAJ6_CAPTE</name>
<dbReference type="GO" id="GO:0007169">
    <property type="term" value="P:cell surface receptor protein tyrosine kinase signaling pathway"/>
    <property type="evidence" value="ECO:0007669"/>
    <property type="project" value="TreeGrafter"/>
</dbReference>
<keyword evidence="4 10" id="KW-0547">Nucleotide-binding</keyword>
<dbReference type="FunFam" id="3.30.200.20:FF:000619">
    <property type="entry name" value="macrophage colony-stimulating factor 1 receptor isoform X2"/>
    <property type="match status" value="1"/>
</dbReference>
<keyword evidence="11" id="KW-0460">Magnesium</keyword>
<evidence type="ECO:0000313" key="16">
    <source>
        <dbReference type="Proteomes" id="UP000014760"/>
    </source>
</evidence>
<organism evidence="14">
    <name type="scientific">Capitella teleta</name>
    <name type="common">Polychaete worm</name>
    <dbReference type="NCBI Taxonomy" id="283909"/>
    <lineage>
        <taxon>Eukaryota</taxon>
        <taxon>Metazoa</taxon>
        <taxon>Spiralia</taxon>
        <taxon>Lophotrochozoa</taxon>
        <taxon>Annelida</taxon>
        <taxon>Polychaeta</taxon>
        <taxon>Sedentaria</taxon>
        <taxon>Scolecida</taxon>
        <taxon>Capitellidae</taxon>
        <taxon>Capitella</taxon>
    </lineage>
</organism>
<dbReference type="PANTHER" id="PTHR24416:SF600">
    <property type="entry name" value="PDGF- AND VEGF-RECEPTOR RELATED, ISOFORM J"/>
    <property type="match status" value="1"/>
</dbReference>
<evidence type="ECO:0000256" key="11">
    <source>
        <dbReference type="PIRSR" id="PIRSR000615-3"/>
    </source>
</evidence>
<feature type="active site" description="Proton acceptor" evidence="9">
    <location>
        <position position="173"/>
    </location>
</feature>
<comment type="catalytic activity">
    <reaction evidence="8">
        <text>L-tyrosyl-[protein] + ATP = O-phospho-L-tyrosyl-[protein] + ADP + H(+)</text>
        <dbReference type="Rhea" id="RHEA:10596"/>
        <dbReference type="Rhea" id="RHEA-COMP:10136"/>
        <dbReference type="Rhea" id="RHEA-COMP:20101"/>
        <dbReference type="ChEBI" id="CHEBI:15378"/>
        <dbReference type="ChEBI" id="CHEBI:30616"/>
        <dbReference type="ChEBI" id="CHEBI:46858"/>
        <dbReference type="ChEBI" id="CHEBI:61978"/>
        <dbReference type="ChEBI" id="CHEBI:456216"/>
        <dbReference type="EC" id="2.7.10.1"/>
    </reaction>
</comment>
<dbReference type="HOGENOM" id="CLU_000288_7_40_1"/>
<reference evidence="15" key="3">
    <citation type="submission" date="2015-06" db="UniProtKB">
        <authorList>
            <consortium name="EnsemblMetazoa"/>
        </authorList>
    </citation>
    <scope>IDENTIFICATION</scope>
</reference>
<feature type="domain" description="Protein kinase" evidence="13">
    <location>
        <begin position="39"/>
        <end position="314"/>
    </location>
</feature>
<feature type="binding site" evidence="10 12">
    <location>
        <position position="73"/>
    </location>
    <ligand>
        <name>ATP</name>
        <dbReference type="ChEBI" id="CHEBI:30616"/>
    </ligand>
</feature>
<keyword evidence="11" id="KW-0479">Metal-binding</keyword>
<evidence type="ECO:0000256" key="2">
    <source>
        <dbReference type="ARBA" id="ARBA00022553"/>
    </source>
</evidence>
<keyword evidence="16" id="KW-1185">Reference proteome</keyword>
<keyword evidence="2" id="KW-0597">Phosphoprotein</keyword>
<dbReference type="InterPro" id="IPR017441">
    <property type="entry name" value="Protein_kinase_ATP_BS"/>
</dbReference>
<dbReference type="PROSITE" id="PS50011">
    <property type="entry name" value="PROTEIN_KINASE_DOM"/>
    <property type="match status" value="1"/>
</dbReference>
<dbReference type="GO" id="GO:0043235">
    <property type="term" value="C:receptor complex"/>
    <property type="evidence" value="ECO:0007669"/>
    <property type="project" value="TreeGrafter"/>
</dbReference>
<dbReference type="STRING" id="283909.R7VAJ6"/>
<dbReference type="SMART" id="SM00219">
    <property type="entry name" value="TyrKc"/>
    <property type="match status" value="1"/>
</dbReference>
<feature type="binding site" evidence="10">
    <location>
        <position position="177"/>
    </location>
    <ligand>
        <name>ATP</name>
        <dbReference type="ChEBI" id="CHEBI:30616"/>
    </ligand>
</feature>
<dbReference type="GO" id="GO:0005524">
    <property type="term" value="F:ATP binding"/>
    <property type="evidence" value="ECO:0007669"/>
    <property type="project" value="UniProtKB-UniRule"/>
</dbReference>
<dbReference type="InterPro" id="IPR008266">
    <property type="entry name" value="Tyr_kinase_AS"/>
</dbReference>
<evidence type="ECO:0000256" key="12">
    <source>
        <dbReference type="PROSITE-ProRule" id="PRU10141"/>
    </source>
</evidence>
<dbReference type="GO" id="GO:0005886">
    <property type="term" value="C:plasma membrane"/>
    <property type="evidence" value="ECO:0007669"/>
    <property type="project" value="TreeGrafter"/>
</dbReference>
<protein>
    <recommendedName>
        <fullName evidence="13">Protein kinase domain-containing protein</fullName>
    </recommendedName>
</protein>
<dbReference type="EMBL" id="AMQN01004530">
    <property type="status" value="NOT_ANNOTATED_CDS"/>
    <property type="molecule type" value="Genomic_DNA"/>
</dbReference>
<proteinExistence type="predicted"/>
<keyword evidence="6 10" id="KW-0067">ATP-binding</keyword>
<dbReference type="InterPro" id="IPR000719">
    <property type="entry name" value="Prot_kinase_dom"/>
</dbReference>
<evidence type="ECO:0000256" key="5">
    <source>
        <dbReference type="ARBA" id="ARBA00022777"/>
    </source>
</evidence>
<evidence type="ECO:0000256" key="7">
    <source>
        <dbReference type="ARBA" id="ARBA00023137"/>
    </source>
</evidence>
<dbReference type="Gene3D" id="3.30.200.20">
    <property type="entry name" value="Phosphorylase Kinase, domain 1"/>
    <property type="match status" value="1"/>
</dbReference>
<dbReference type="PROSITE" id="PS00107">
    <property type="entry name" value="PROTEIN_KINASE_ATP"/>
    <property type="match status" value="1"/>
</dbReference>
<dbReference type="Proteomes" id="UP000014760">
    <property type="component" value="Unassembled WGS sequence"/>
</dbReference>
<dbReference type="PIRSF" id="PIRSF000615">
    <property type="entry name" value="TyrPK_CSF1-R"/>
    <property type="match status" value="1"/>
</dbReference>